<proteinExistence type="predicted"/>
<sequence>DDEDEDESVEEQSDEDESDDDAENIEANLSKIMSAHKNNQKALKSAPKSCLRNLKAQPRVTKGEIGMKGPKAFGGFKPKSLVVPPNPRSKKLH</sequence>
<keyword evidence="3" id="KW-1185">Reference proteome</keyword>
<accession>A0A448WBZ3</accession>
<evidence type="ECO:0000313" key="2">
    <source>
        <dbReference type="EMBL" id="VEL08048.1"/>
    </source>
</evidence>
<evidence type="ECO:0000313" key="3">
    <source>
        <dbReference type="Proteomes" id="UP000784294"/>
    </source>
</evidence>
<comment type="caution">
    <text evidence="2">The sequence shown here is derived from an EMBL/GenBank/DDBJ whole genome shotgun (WGS) entry which is preliminary data.</text>
</comment>
<dbReference type="EMBL" id="CAAALY010003023">
    <property type="protein sequence ID" value="VEL08048.1"/>
    <property type="molecule type" value="Genomic_DNA"/>
</dbReference>
<name>A0A448WBZ3_9PLAT</name>
<gene>
    <name evidence="2" type="ORF">PXEA_LOCUS1488</name>
</gene>
<protein>
    <submittedName>
        <fullName evidence="2">Uncharacterized protein</fullName>
    </submittedName>
</protein>
<feature type="region of interest" description="Disordered" evidence="1">
    <location>
        <begin position="1"/>
        <end position="24"/>
    </location>
</feature>
<reference evidence="2" key="1">
    <citation type="submission" date="2018-11" db="EMBL/GenBank/DDBJ databases">
        <authorList>
            <consortium name="Pathogen Informatics"/>
        </authorList>
    </citation>
    <scope>NUCLEOTIDE SEQUENCE</scope>
</reference>
<dbReference type="Proteomes" id="UP000784294">
    <property type="component" value="Unassembled WGS sequence"/>
</dbReference>
<feature type="non-terminal residue" evidence="2">
    <location>
        <position position="1"/>
    </location>
</feature>
<feature type="compositionally biased region" description="Low complexity" evidence="1">
    <location>
        <begin position="67"/>
        <end position="79"/>
    </location>
</feature>
<dbReference type="AlphaFoldDB" id="A0A448WBZ3"/>
<evidence type="ECO:0000256" key="1">
    <source>
        <dbReference type="SAM" id="MobiDB-lite"/>
    </source>
</evidence>
<organism evidence="2 3">
    <name type="scientific">Protopolystoma xenopodis</name>
    <dbReference type="NCBI Taxonomy" id="117903"/>
    <lineage>
        <taxon>Eukaryota</taxon>
        <taxon>Metazoa</taxon>
        <taxon>Spiralia</taxon>
        <taxon>Lophotrochozoa</taxon>
        <taxon>Platyhelminthes</taxon>
        <taxon>Monogenea</taxon>
        <taxon>Polyopisthocotylea</taxon>
        <taxon>Polystomatidea</taxon>
        <taxon>Polystomatidae</taxon>
        <taxon>Protopolystoma</taxon>
    </lineage>
</organism>
<feature type="region of interest" description="Disordered" evidence="1">
    <location>
        <begin position="63"/>
        <end position="93"/>
    </location>
</feature>